<keyword evidence="1" id="KW-0175">Coiled coil</keyword>
<feature type="compositionally biased region" description="Acidic residues" evidence="2">
    <location>
        <begin position="299"/>
        <end position="310"/>
    </location>
</feature>
<feature type="compositionally biased region" description="Polar residues" evidence="2">
    <location>
        <begin position="422"/>
        <end position="431"/>
    </location>
</feature>
<proteinExistence type="predicted"/>
<feature type="region of interest" description="Disordered" evidence="2">
    <location>
        <begin position="107"/>
        <end position="160"/>
    </location>
</feature>
<dbReference type="AlphaFoldDB" id="A0A9W5YI70"/>
<evidence type="ECO:0000313" key="4">
    <source>
        <dbReference type="Proteomes" id="UP001143548"/>
    </source>
</evidence>
<evidence type="ECO:0000256" key="1">
    <source>
        <dbReference type="SAM" id="Coils"/>
    </source>
</evidence>
<organism evidence="3 4">
    <name type="scientific">Aspergillus brasiliensis</name>
    <dbReference type="NCBI Taxonomy" id="319629"/>
    <lineage>
        <taxon>Eukaryota</taxon>
        <taxon>Fungi</taxon>
        <taxon>Dikarya</taxon>
        <taxon>Ascomycota</taxon>
        <taxon>Pezizomycotina</taxon>
        <taxon>Eurotiomycetes</taxon>
        <taxon>Eurotiomycetidae</taxon>
        <taxon>Eurotiales</taxon>
        <taxon>Aspergillaceae</taxon>
        <taxon>Aspergillus</taxon>
        <taxon>Aspergillus subgen. Circumdati</taxon>
    </lineage>
</organism>
<protein>
    <submittedName>
        <fullName evidence="3">Uncharacterized protein</fullName>
    </submittedName>
</protein>
<sequence>MSGASTSTTRSGSAQSRIADPPTSDPAAADACFDTALPPMSSKQMIVSTRRPPRASESSLIATNLRNTNRAVATLPYTPGTTSIARGPSTHRRTGSTLKTVMRKIFTRKSRGQEEDEDPAACRFGNHSPRSDRSLDKPQLSGSLNGKPTSPLQHEQGAVTSWEEALRKLEPHPRRRRATLPSLIFSDDESRGALEAVVQSGRPTSKRDNSPHANSDPDEARRREMRQIKRRSRSATALRGMAKDHLMSPIQWRRRSLESYAGSTTFGAVSEADASERPPTRTTVASAPKPTTEPSFLDGPDEDDEEDTPEEPLPPTVGTLVNSLQHDENVTLEQRLTTLEVKLIDLECAIARIQSGRSETPAEPSGQRKPSPPTTNRHKRKQSSAQSPSGSDETPSAKSPGGADRPLSTSTLRPNHLHRSHTLQVPSSTSLHECNTISVEQYSALVMLLRREQSARRNLEEQVSSLRSDVEQLTRVARESMGMGPICPIPIDAHDIMRMRQALGPSPTNSGPPTEKIAPDSDSEERPELPPKGDMYHPRWPSARRLEVGGMI</sequence>
<feature type="region of interest" description="Disordered" evidence="2">
    <location>
        <begin position="267"/>
        <end position="320"/>
    </location>
</feature>
<evidence type="ECO:0000313" key="3">
    <source>
        <dbReference type="EMBL" id="GKZ18385.1"/>
    </source>
</evidence>
<reference evidence="3" key="1">
    <citation type="submission" date="2022-07" db="EMBL/GenBank/DDBJ databases">
        <title>Taxonomy of Aspergillus series Nigri: significant species reduction supported by multi-species coalescent approaches.</title>
        <authorList>
            <person name="Bian C."/>
            <person name="Kusuya Y."/>
            <person name="Sklenar F."/>
            <person name="D'hooge E."/>
            <person name="Yaguchi T."/>
            <person name="Takahashi H."/>
            <person name="Hubka V."/>
        </authorList>
    </citation>
    <scope>NUCLEOTIDE SEQUENCE</scope>
    <source>
        <strain evidence="3">CBS 733.88</strain>
    </source>
</reference>
<feature type="compositionally biased region" description="Polar residues" evidence="2">
    <location>
        <begin position="140"/>
        <end position="153"/>
    </location>
</feature>
<name>A0A9W5YI70_9EURO</name>
<comment type="caution">
    <text evidence="3">The sequence shown here is derived from an EMBL/GenBank/DDBJ whole genome shotgun (WGS) entry which is preliminary data.</text>
</comment>
<feature type="region of interest" description="Disordered" evidence="2">
    <location>
        <begin position="1"/>
        <end position="59"/>
    </location>
</feature>
<accession>A0A9W5YI70</accession>
<feature type="compositionally biased region" description="Basic and acidic residues" evidence="2">
    <location>
        <begin position="524"/>
        <end position="537"/>
    </location>
</feature>
<feature type="compositionally biased region" description="Basic and acidic residues" evidence="2">
    <location>
        <begin position="218"/>
        <end position="227"/>
    </location>
</feature>
<feature type="region of interest" description="Disordered" evidence="2">
    <location>
        <begin position="197"/>
        <end position="242"/>
    </location>
</feature>
<feature type="coiled-coil region" evidence="1">
    <location>
        <begin position="449"/>
        <end position="476"/>
    </location>
</feature>
<dbReference type="Proteomes" id="UP001143548">
    <property type="component" value="Unassembled WGS sequence"/>
</dbReference>
<feature type="region of interest" description="Disordered" evidence="2">
    <location>
        <begin position="355"/>
        <end position="431"/>
    </location>
</feature>
<feature type="region of interest" description="Disordered" evidence="2">
    <location>
        <begin position="76"/>
        <end position="95"/>
    </location>
</feature>
<gene>
    <name evidence="3" type="ORF">AbraCBS73388_000954</name>
</gene>
<feature type="region of interest" description="Disordered" evidence="2">
    <location>
        <begin position="502"/>
        <end position="552"/>
    </location>
</feature>
<feature type="compositionally biased region" description="Low complexity" evidence="2">
    <location>
        <begin position="1"/>
        <end position="31"/>
    </location>
</feature>
<feature type="compositionally biased region" description="Polar residues" evidence="2">
    <location>
        <begin position="383"/>
        <end position="397"/>
    </location>
</feature>
<evidence type="ECO:0000256" key="2">
    <source>
        <dbReference type="SAM" id="MobiDB-lite"/>
    </source>
</evidence>
<dbReference type="EMBL" id="BROQ01000011">
    <property type="protein sequence ID" value="GKZ18385.1"/>
    <property type="molecule type" value="Genomic_DNA"/>
</dbReference>